<dbReference type="Gene3D" id="3.40.190.10">
    <property type="entry name" value="Periplasmic binding protein-like II"/>
    <property type="match status" value="2"/>
</dbReference>
<evidence type="ECO:0000313" key="22">
    <source>
        <dbReference type="EMBL" id="KNE59028.1"/>
    </source>
</evidence>
<keyword evidence="23" id="KW-1185">Reference proteome</keyword>
<proteinExistence type="inferred from homology"/>
<dbReference type="Gene3D" id="3.30.160.40">
    <property type="entry name" value="Porphobilinogen deaminase, C-terminal domain"/>
    <property type="match status" value="1"/>
</dbReference>
<dbReference type="Pfam" id="PF01218">
    <property type="entry name" value="Coprogen_oxidas"/>
    <property type="match status" value="1"/>
</dbReference>
<feature type="region of interest" description="Disordered" evidence="18">
    <location>
        <begin position="124"/>
        <end position="170"/>
    </location>
</feature>
<protein>
    <recommendedName>
        <fullName evidence="8">Uroporphyrinogen decarboxylase</fullName>
        <ecNumber evidence="7">4.1.1.37</ecNumber>
    </recommendedName>
    <alternativeName>
        <fullName evidence="14">Hydroxymethylbilane synthase</fullName>
    </alternativeName>
    <alternativeName>
        <fullName evidence="13">Pre-uroporphyrinogen synthase</fullName>
    </alternativeName>
</protein>
<dbReference type="NCBIfam" id="TIGR00212">
    <property type="entry name" value="hemC"/>
    <property type="match status" value="1"/>
</dbReference>
<comment type="cofactor">
    <cofactor evidence="1">
        <name>dipyrromethane</name>
        <dbReference type="ChEBI" id="CHEBI:60342"/>
    </cofactor>
</comment>
<dbReference type="InterPro" id="IPR000257">
    <property type="entry name" value="Uroporphyrinogen_deCOase"/>
</dbReference>
<evidence type="ECO:0000256" key="2">
    <source>
        <dbReference type="ARBA" id="ARBA00004514"/>
    </source>
</evidence>
<keyword evidence="12" id="KW-0627">Porphyrin biosynthesis</keyword>
<evidence type="ECO:0000256" key="17">
    <source>
        <dbReference type="ARBA" id="ARBA00048411"/>
    </source>
</evidence>
<evidence type="ECO:0000259" key="20">
    <source>
        <dbReference type="Pfam" id="PF01379"/>
    </source>
</evidence>
<dbReference type="Gene3D" id="3.20.20.210">
    <property type="match status" value="1"/>
</dbReference>
<dbReference type="eggNOG" id="KOG2872">
    <property type="taxonomic scope" value="Eukaryota"/>
</dbReference>
<evidence type="ECO:0000256" key="15">
    <source>
        <dbReference type="ARBA" id="ARBA00045708"/>
    </source>
</evidence>
<dbReference type="GO" id="GO:0006782">
    <property type="term" value="P:protoporphyrinogen IX biosynthetic process"/>
    <property type="evidence" value="ECO:0007669"/>
    <property type="project" value="UniProtKB-UniPathway"/>
</dbReference>
<sequence length="1094" mass="117733">MVANVTLSMQSPTTATMAAHGPCLAARVVAVIQAADAAAPCSEAPVLARVCEVAPANHPATSVIVSHGSRLLERAVMARNAATSTTHLTCWPASPRAPAMHVSWRVQRETDAASAAKCPVMGAVAASSSSNGRAPSPSPSPSKVGRHGSKRRGGRKTPPKAVEAPLGHPRVSSMTTTVHVDAELLPYFLDEDDACDWHMAVRDACPAARTEYAAAKREADEAFVAASNTEFAHRGIGGLRVAVPTMNNEDPDILLQRIVLPLMETYLTLLTRHADEMAAAEEEIRLGLPDPEDQDDVEALKSVRTTLKETVRDLPPAGPAHPLTAAELAWVALRKGHLALALHESGVPLPCLPPHADFAPRLLVDTVNNGTTPEDETLAATIPRRARSLAVVLRSPRPSYIETLFVQALRGVSVARPPVWLHRQAGRYLPEYMAAKGTKNFLDMTADPVLAAEITLQPVWRYNVDCAIIFSDIMTIPQALGMELIMQPGPFFPNPIRTLEDIERLAYQPAILEHVYAALRQTRAQLAHDKALVGFCGGPWTLMAYMIGKDLAKKWLHMHPDWAHQLLRKCTDVAIDYLAKQVDAGADVVQVFESNAADLGPADFYEFALPYLAEIALGVKARHPHVPMTLFPRGANYATARIAQETLYDAISVDWAGVPAEARAAAGEFVTLQGNLEPDALYEPHDKIRAKVREMIAAFGRHRYIVNLGHGTKPDMDPEAIGAFVDEAQTVVIGSRNSPLAMAQAHMVQAALERAGVEQAERHAAALAKSSNPGWSPAPKHRFRIDGVATKGDKILDVALAKIGSRGLFTKELEWSLMRGRVHLVQHSLKDLETRQPAGLALAAVLKRADRRDALVSRAEHKYTLATLPKGATVGTSSLRRRAQLAAVRPDLKIIDVRGNLNTRIAKLLGAHAPTANVRYDALVLAMAGLERVPEAGALLAACHVQALSPTPGAAAEPIFVPSTSQGAIGVQVRARDRGVRRLLRVGVDHTATRAAIAHERAMLAAVEGGCQVPVAVLATALDVHGKPLPSEFEGGKKVEWTAADIAGWQIEGHVWSLDGTRHVSATTGSGIATAKELLRLGGDRIIEDLRREL</sequence>
<name>A0A0L0S8Y0_ALLM3</name>
<dbReference type="InterPro" id="IPR036803">
    <property type="entry name" value="Porphobilinogen_deaminase_C_sf"/>
</dbReference>
<evidence type="ECO:0000256" key="18">
    <source>
        <dbReference type="SAM" id="MobiDB-lite"/>
    </source>
</evidence>
<dbReference type="InterPro" id="IPR036406">
    <property type="entry name" value="Coprogen_oxidase_aer_sf"/>
</dbReference>
<comment type="pathway">
    <text evidence="3">Porphyrin-containing compound metabolism; protoporphyrin-IX biosynthesis; coproporphyrinogen-III from 5-aminolevulinate: step 2/4.</text>
</comment>
<comment type="similarity">
    <text evidence="5">Belongs to the uroporphyrinogen decarboxylase family.</text>
</comment>
<evidence type="ECO:0000256" key="11">
    <source>
        <dbReference type="ARBA" id="ARBA00023239"/>
    </source>
</evidence>
<comment type="catalytic activity">
    <reaction evidence="16">
        <text>uroporphyrinogen I + 4 H(+) = coproporphyrinogen I + 4 CO2</text>
        <dbReference type="Rhea" id="RHEA:31239"/>
        <dbReference type="ChEBI" id="CHEBI:15378"/>
        <dbReference type="ChEBI" id="CHEBI:16526"/>
        <dbReference type="ChEBI" id="CHEBI:62626"/>
        <dbReference type="ChEBI" id="CHEBI:62631"/>
    </reaction>
    <physiologicalReaction direction="left-to-right" evidence="16">
        <dbReference type="Rhea" id="RHEA:31240"/>
    </physiologicalReaction>
</comment>
<evidence type="ECO:0000259" key="21">
    <source>
        <dbReference type="Pfam" id="PF03900"/>
    </source>
</evidence>
<feature type="domain" description="Porphobilinogen deaminase C-terminal" evidence="21">
    <location>
        <begin position="997"/>
        <end position="1077"/>
    </location>
</feature>
<dbReference type="EMBL" id="GG745334">
    <property type="protein sequence ID" value="KNE59028.1"/>
    <property type="molecule type" value="Genomic_DNA"/>
</dbReference>
<dbReference type="InterPro" id="IPR022419">
    <property type="entry name" value="Porphobilin_deaminase_cofac_BS"/>
</dbReference>
<dbReference type="GO" id="GO:0004853">
    <property type="term" value="F:uroporphyrinogen decarboxylase activity"/>
    <property type="evidence" value="ECO:0007669"/>
    <property type="project" value="UniProtKB-EC"/>
</dbReference>
<dbReference type="FunFam" id="3.20.20.210:FF:000008">
    <property type="entry name" value="Uroporphyrinogen decarboxylase"/>
    <property type="match status" value="1"/>
</dbReference>
<comment type="function">
    <text evidence="15">Catalyzes the sequential decarboxylation of the four acetate side chains of uroporphyrinogen to form coproporphyrinogen and participates in the fifth step in the heme biosynthetic pathway. Isomer I or isomer III of uroporphyrinogen may serve as substrate, but only coproporphyrinogen III can ultimately be converted to heme. In vitro also decarboxylates pentacarboxylate porphyrinogen I.</text>
</comment>
<gene>
    <name evidence="22" type="ORF">AMAG_03377</name>
</gene>
<dbReference type="InterPro" id="IPR001260">
    <property type="entry name" value="Coprogen_oxidase_aer"/>
</dbReference>
<feature type="domain" description="Uroporphyrinogen decarboxylase (URO-D)" evidence="19">
    <location>
        <begin position="403"/>
        <end position="729"/>
    </location>
</feature>
<comment type="pathway">
    <text evidence="4">Porphyrin-containing compound metabolism; protoporphyrin-IX biosynthesis; coproporphyrinogen-III from 5-aminolevulinate: step 4/4.</text>
</comment>
<dbReference type="SUPFAM" id="SSF53850">
    <property type="entry name" value="Periplasmic binding protein-like II"/>
    <property type="match status" value="1"/>
</dbReference>
<reference evidence="23" key="2">
    <citation type="submission" date="2009-11" db="EMBL/GenBank/DDBJ databases">
        <title>The Genome Sequence of Allomyces macrogynus strain ATCC 38327.</title>
        <authorList>
            <consortium name="The Broad Institute Genome Sequencing Platform"/>
            <person name="Russ C."/>
            <person name="Cuomo C."/>
            <person name="Shea T."/>
            <person name="Young S.K."/>
            <person name="Zeng Q."/>
            <person name="Koehrsen M."/>
            <person name="Haas B."/>
            <person name="Borodovsky M."/>
            <person name="Guigo R."/>
            <person name="Alvarado L."/>
            <person name="Berlin A."/>
            <person name="Borenstein D."/>
            <person name="Chen Z."/>
            <person name="Engels R."/>
            <person name="Freedman E."/>
            <person name="Gellesch M."/>
            <person name="Goldberg J."/>
            <person name="Griggs A."/>
            <person name="Gujja S."/>
            <person name="Heiman D."/>
            <person name="Hepburn T."/>
            <person name="Howarth C."/>
            <person name="Jen D."/>
            <person name="Larson L."/>
            <person name="Lewis B."/>
            <person name="Mehta T."/>
            <person name="Park D."/>
            <person name="Pearson M."/>
            <person name="Roberts A."/>
            <person name="Saif S."/>
            <person name="Shenoy N."/>
            <person name="Sisk P."/>
            <person name="Stolte C."/>
            <person name="Sykes S."/>
            <person name="Walk T."/>
            <person name="White J."/>
            <person name="Yandava C."/>
            <person name="Burger G."/>
            <person name="Gray M.W."/>
            <person name="Holland P.W.H."/>
            <person name="King N."/>
            <person name="Lang F.B.F."/>
            <person name="Roger A.J."/>
            <person name="Ruiz-Trillo I."/>
            <person name="Lander E."/>
            <person name="Nusbaum C."/>
        </authorList>
    </citation>
    <scope>NUCLEOTIDE SEQUENCE [LARGE SCALE GENOMIC DNA]</scope>
    <source>
        <strain evidence="23">ATCC 38327</strain>
    </source>
</reference>
<dbReference type="SUPFAM" id="SSF51726">
    <property type="entry name" value="UROD/MetE-like"/>
    <property type="match status" value="1"/>
</dbReference>
<dbReference type="GO" id="GO:0005829">
    <property type="term" value="C:cytosol"/>
    <property type="evidence" value="ECO:0007669"/>
    <property type="project" value="UniProtKB-SubCell"/>
</dbReference>
<keyword evidence="11" id="KW-0456">Lyase</keyword>
<dbReference type="GO" id="GO:0004109">
    <property type="term" value="F:coproporphyrinogen oxidase activity"/>
    <property type="evidence" value="ECO:0007669"/>
    <property type="project" value="InterPro"/>
</dbReference>
<dbReference type="PANTHER" id="PTHR21091">
    <property type="entry name" value="METHYLTETRAHYDROFOLATE:HOMOCYSTEINE METHYLTRANSFERASE RELATED"/>
    <property type="match status" value="1"/>
</dbReference>
<evidence type="ECO:0000256" key="13">
    <source>
        <dbReference type="ARBA" id="ARBA00030685"/>
    </source>
</evidence>
<evidence type="ECO:0000256" key="3">
    <source>
        <dbReference type="ARBA" id="ARBA00004735"/>
    </source>
</evidence>
<dbReference type="CDD" id="cd00717">
    <property type="entry name" value="URO-D"/>
    <property type="match status" value="1"/>
</dbReference>
<evidence type="ECO:0000313" key="23">
    <source>
        <dbReference type="Proteomes" id="UP000054350"/>
    </source>
</evidence>
<dbReference type="InterPro" id="IPR022418">
    <property type="entry name" value="Porphobilinogen_deaminase_C"/>
</dbReference>
<evidence type="ECO:0000256" key="14">
    <source>
        <dbReference type="ARBA" id="ARBA00033064"/>
    </source>
</evidence>
<comment type="catalytic activity">
    <reaction evidence="17">
        <text>uroporphyrinogen III + 4 H(+) = coproporphyrinogen III + 4 CO2</text>
        <dbReference type="Rhea" id="RHEA:19865"/>
        <dbReference type="ChEBI" id="CHEBI:15378"/>
        <dbReference type="ChEBI" id="CHEBI:16526"/>
        <dbReference type="ChEBI" id="CHEBI:57308"/>
        <dbReference type="ChEBI" id="CHEBI:57309"/>
        <dbReference type="EC" id="4.1.1.37"/>
    </reaction>
    <physiologicalReaction direction="left-to-right" evidence="17">
        <dbReference type="Rhea" id="RHEA:19866"/>
    </physiologicalReaction>
</comment>
<dbReference type="InterPro" id="IPR022417">
    <property type="entry name" value="Porphobilin_deaminase_N"/>
</dbReference>
<evidence type="ECO:0000259" key="19">
    <source>
        <dbReference type="Pfam" id="PF01208"/>
    </source>
</evidence>
<keyword evidence="9" id="KW-0963">Cytoplasm</keyword>
<evidence type="ECO:0000256" key="8">
    <source>
        <dbReference type="ARBA" id="ARBA00014308"/>
    </source>
</evidence>
<evidence type="ECO:0000256" key="6">
    <source>
        <dbReference type="ARBA" id="ARBA00011738"/>
    </source>
</evidence>
<dbReference type="SUPFAM" id="SSF54782">
    <property type="entry name" value="Porphobilinogen deaminase (hydroxymethylbilane synthase), C-terminal domain"/>
    <property type="match status" value="1"/>
</dbReference>
<evidence type="ECO:0000256" key="4">
    <source>
        <dbReference type="ARBA" id="ARBA00004804"/>
    </source>
</evidence>
<dbReference type="Pfam" id="PF01208">
    <property type="entry name" value="URO-D"/>
    <property type="match status" value="1"/>
</dbReference>
<feature type="compositionally biased region" description="Low complexity" evidence="18">
    <location>
        <begin position="125"/>
        <end position="135"/>
    </location>
</feature>
<dbReference type="InterPro" id="IPR038071">
    <property type="entry name" value="UROD/MetE-like_sf"/>
</dbReference>
<comment type="subunit">
    <text evidence="6">Homodimer.</text>
</comment>
<evidence type="ECO:0000256" key="10">
    <source>
        <dbReference type="ARBA" id="ARBA00022793"/>
    </source>
</evidence>
<feature type="compositionally biased region" description="Basic residues" evidence="18">
    <location>
        <begin position="144"/>
        <end position="158"/>
    </location>
</feature>
<dbReference type="VEuPathDB" id="FungiDB:AMAG_03377"/>
<evidence type="ECO:0000256" key="7">
    <source>
        <dbReference type="ARBA" id="ARBA00012288"/>
    </source>
</evidence>
<dbReference type="PANTHER" id="PTHR21091:SF169">
    <property type="entry name" value="UROPORPHYRINOGEN DECARBOXYLASE"/>
    <property type="match status" value="1"/>
</dbReference>
<dbReference type="InterPro" id="IPR006361">
    <property type="entry name" value="Uroporphyrinogen_deCO2ase_HemE"/>
</dbReference>
<dbReference type="PROSITE" id="PS00533">
    <property type="entry name" value="PORPHOBILINOGEN_DEAM"/>
    <property type="match status" value="1"/>
</dbReference>
<dbReference type="Proteomes" id="UP000054350">
    <property type="component" value="Unassembled WGS sequence"/>
</dbReference>
<dbReference type="EC" id="4.1.1.37" evidence="7"/>
<evidence type="ECO:0000256" key="12">
    <source>
        <dbReference type="ARBA" id="ARBA00023244"/>
    </source>
</evidence>
<dbReference type="NCBIfam" id="TIGR01464">
    <property type="entry name" value="hemE"/>
    <property type="match status" value="1"/>
</dbReference>
<dbReference type="STRING" id="578462.A0A0L0S8Y0"/>
<dbReference type="SUPFAM" id="SSF102886">
    <property type="entry name" value="Coproporphyrinogen III oxidase"/>
    <property type="match status" value="1"/>
</dbReference>
<dbReference type="UniPathway" id="UPA00251">
    <property type="reaction ID" value="UER00319"/>
</dbReference>
<dbReference type="eggNOG" id="KOG2892">
    <property type="taxonomic scope" value="Eukaryota"/>
</dbReference>
<evidence type="ECO:0000256" key="1">
    <source>
        <dbReference type="ARBA" id="ARBA00001916"/>
    </source>
</evidence>
<dbReference type="PRINTS" id="PR00151">
    <property type="entry name" value="PORPHBDMNASE"/>
</dbReference>
<keyword evidence="10" id="KW-0210">Decarboxylase</keyword>
<dbReference type="InterPro" id="IPR000860">
    <property type="entry name" value="HemC"/>
</dbReference>
<reference evidence="22 23" key="1">
    <citation type="submission" date="2009-11" db="EMBL/GenBank/DDBJ databases">
        <title>Annotation of Allomyces macrogynus ATCC 38327.</title>
        <authorList>
            <consortium name="The Broad Institute Genome Sequencing Platform"/>
            <person name="Russ C."/>
            <person name="Cuomo C."/>
            <person name="Burger G."/>
            <person name="Gray M.W."/>
            <person name="Holland P.W.H."/>
            <person name="King N."/>
            <person name="Lang F.B.F."/>
            <person name="Roger A.J."/>
            <person name="Ruiz-Trillo I."/>
            <person name="Young S.K."/>
            <person name="Zeng Q."/>
            <person name="Gargeya S."/>
            <person name="Fitzgerald M."/>
            <person name="Haas B."/>
            <person name="Abouelleil A."/>
            <person name="Alvarado L."/>
            <person name="Arachchi H.M."/>
            <person name="Berlin A."/>
            <person name="Chapman S.B."/>
            <person name="Gearin G."/>
            <person name="Goldberg J."/>
            <person name="Griggs A."/>
            <person name="Gujja S."/>
            <person name="Hansen M."/>
            <person name="Heiman D."/>
            <person name="Howarth C."/>
            <person name="Larimer J."/>
            <person name="Lui A."/>
            <person name="MacDonald P.J.P."/>
            <person name="McCowen C."/>
            <person name="Montmayeur A."/>
            <person name="Murphy C."/>
            <person name="Neiman D."/>
            <person name="Pearson M."/>
            <person name="Priest M."/>
            <person name="Roberts A."/>
            <person name="Saif S."/>
            <person name="Shea T."/>
            <person name="Sisk P."/>
            <person name="Stolte C."/>
            <person name="Sykes S."/>
            <person name="Wortman J."/>
            <person name="Nusbaum C."/>
            <person name="Birren B."/>
        </authorList>
    </citation>
    <scope>NUCLEOTIDE SEQUENCE [LARGE SCALE GENOMIC DNA]</scope>
    <source>
        <strain evidence="22 23">ATCC 38327</strain>
    </source>
</reference>
<dbReference type="Pfam" id="PF01379">
    <property type="entry name" value="Porphobil_deam"/>
    <property type="match status" value="1"/>
</dbReference>
<evidence type="ECO:0000256" key="9">
    <source>
        <dbReference type="ARBA" id="ARBA00022490"/>
    </source>
</evidence>
<evidence type="ECO:0000256" key="5">
    <source>
        <dbReference type="ARBA" id="ARBA00009935"/>
    </source>
</evidence>
<feature type="domain" description="Porphobilinogen deaminase N-terminal" evidence="20">
    <location>
        <begin position="731"/>
        <end position="980"/>
    </location>
</feature>
<dbReference type="EMBL" id="GG745334">
    <property type="protein sequence ID" value="KNE59027.1"/>
    <property type="molecule type" value="Genomic_DNA"/>
</dbReference>
<evidence type="ECO:0000256" key="16">
    <source>
        <dbReference type="ARBA" id="ARBA00047341"/>
    </source>
</evidence>
<dbReference type="GO" id="GO:0004418">
    <property type="term" value="F:hydroxymethylbilane synthase activity"/>
    <property type="evidence" value="ECO:0007669"/>
    <property type="project" value="InterPro"/>
</dbReference>
<comment type="subcellular location">
    <subcellularLocation>
        <location evidence="2">Cytoplasm</location>
        <location evidence="2">Cytosol</location>
    </subcellularLocation>
</comment>
<organism evidence="22 23">
    <name type="scientific">Allomyces macrogynus (strain ATCC 38327)</name>
    <name type="common">Allomyces javanicus var. macrogynus</name>
    <dbReference type="NCBI Taxonomy" id="578462"/>
    <lineage>
        <taxon>Eukaryota</taxon>
        <taxon>Fungi</taxon>
        <taxon>Fungi incertae sedis</taxon>
        <taxon>Blastocladiomycota</taxon>
        <taxon>Blastocladiomycetes</taxon>
        <taxon>Blastocladiales</taxon>
        <taxon>Blastocladiaceae</taxon>
        <taxon>Allomyces</taxon>
    </lineage>
</organism>
<dbReference type="Pfam" id="PF03900">
    <property type="entry name" value="Porphobil_deamC"/>
    <property type="match status" value="1"/>
</dbReference>
<dbReference type="Gene3D" id="3.40.1500.10">
    <property type="entry name" value="Coproporphyrinogen III oxidase, aerobic"/>
    <property type="match status" value="1"/>
</dbReference>
<dbReference type="AlphaFoldDB" id="A0A0L0S8Y0"/>
<dbReference type="OrthoDB" id="564646at2759"/>
<accession>A0A0L0S8Y0</accession>